<evidence type="ECO:0000256" key="7">
    <source>
        <dbReference type="ARBA" id="ARBA00022679"/>
    </source>
</evidence>
<evidence type="ECO:0000256" key="14">
    <source>
        <dbReference type="ARBA" id="ARBA00023137"/>
    </source>
</evidence>
<dbReference type="GO" id="GO:0050793">
    <property type="term" value="P:regulation of developmental process"/>
    <property type="evidence" value="ECO:0007669"/>
    <property type="project" value="UniProtKB-ARBA"/>
</dbReference>
<dbReference type="Gene3D" id="1.10.510.10">
    <property type="entry name" value="Transferase(Phosphotransferase) domain 1"/>
    <property type="match status" value="1"/>
</dbReference>
<dbReference type="Gene3D" id="3.30.505.10">
    <property type="entry name" value="SH2 domain"/>
    <property type="match status" value="1"/>
</dbReference>
<evidence type="ECO:0000256" key="12">
    <source>
        <dbReference type="ARBA" id="ARBA00022999"/>
    </source>
</evidence>
<feature type="binding site" evidence="19">
    <location>
        <position position="688"/>
    </location>
    <ligand>
        <name>ATP</name>
        <dbReference type="ChEBI" id="CHEBI:30616"/>
    </ligand>
</feature>
<keyword evidence="10 20" id="KW-0418">Kinase</keyword>
<feature type="region of interest" description="Disordered" evidence="21">
    <location>
        <begin position="262"/>
        <end position="282"/>
    </location>
</feature>
<keyword evidence="14 20" id="KW-0829">Tyrosine-protein kinase</keyword>
<dbReference type="InterPro" id="IPR050198">
    <property type="entry name" value="Non-receptor_tyrosine_kinases"/>
</dbReference>
<evidence type="ECO:0000256" key="9">
    <source>
        <dbReference type="ARBA" id="ARBA00022741"/>
    </source>
</evidence>
<comment type="subcellular location">
    <subcellularLocation>
        <location evidence="2">Cytoplasm</location>
    </subcellularLocation>
    <subcellularLocation>
        <location evidence="1">Endomembrane system</location>
    </subcellularLocation>
</comment>
<dbReference type="PRINTS" id="PR00109">
    <property type="entry name" value="TYRKINASE"/>
</dbReference>
<evidence type="ECO:0000256" key="11">
    <source>
        <dbReference type="ARBA" id="ARBA00022840"/>
    </source>
</evidence>
<evidence type="ECO:0000256" key="18">
    <source>
        <dbReference type="PROSITE-ProRule" id="PRU00192"/>
    </source>
</evidence>
<dbReference type="InterPro" id="IPR008266">
    <property type="entry name" value="Tyr_kinase_AS"/>
</dbReference>
<evidence type="ECO:0000256" key="8">
    <source>
        <dbReference type="ARBA" id="ARBA00022707"/>
    </source>
</evidence>
<evidence type="ECO:0000256" key="2">
    <source>
        <dbReference type="ARBA" id="ARBA00004496"/>
    </source>
</evidence>
<dbReference type="EC" id="2.7.10.2" evidence="20"/>
<dbReference type="InterPro" id="IPR001245">
    <property type="entry name" value="Ser-Thr/Tyr_kinase_cat_dom"/>
</dbReference>
<dbReference type="SMART" id="SM00219">
    <property type="entry name" value="TyrKc"/>
    <property type="match status" value="1"/>
</dbReference>
<keyword evidence="12 17" id="KW-0727">SH2 domain</keyword>
<evidence type="ECO:0000256" key="15">
    <source>
        <dbReference type="ARBA" id="ARBA00023288"/>
    </source>
</evidence>
<accession>A0A8J7NCS2</accession>
<dbReference type="Proteomes" id="UP000736164">
    <property type="component" value="Unassembled WGS sequence"/>
</dbReference>
<dbReference type="GO" id="GO:0048468">
    <property type="term" value="P:cell development"/>
    <property type="evidence" value="ECO:0007669"/>
    <property type="project" value="UniProtKB-ARBA"/>
</dbReference>
<feature type="compositionally biased region" description="Acidic residues" evidence="21">
    <location>
        <begin position="311"/>
        <end position="329"/>
    </location>
</feature>
<keyword evidence="11 19" id="KW-0067">ATP-binding</keyword>
<evidence type="ECO:0000256" key="17">
    <source>
        <dbReference type="PROSITE-ProRule" id="PRU00191"/>
    </source>
</evidence>
<evidence type="ECO:0000256" key="4">
    <source>
        <dbReference type="ARBA" id="ARBA00022443"/>
    </source>
</evidence>
<dbReference type="InterPro" id="IPR036860">
    <property type="entry name" value="SH2_dom_sf"/>
</dbReference>
<dbReference type="PRINTS" id="PR00452">
    <property type="entry name" value="SH3DOMAIN"/>
</dbReference>
<comment type="caution">
    <text evidence="25">The sequence shown here is derived from an EMBL/GenBank/DDBJ whole genome shotgun (WGS) entry which is preliminary data.</text>
</comment>
<keyword evidence="9 19" id="KW-0547">Nucleotide-binding</keyword>
<comment type="similarity">
    <text evidence="3">Belongs to the methyltransferase superfamily. L-isoaspartyl/D-aspartyl protein methyltransferase family.</text>
</comment>
<reference evidence="25" key="1">
    <citation type="journal article" date="2021" name="Cell">
        <title>Tracing the genetic footprints of vertebrate landing in non-teleost ray-finned fishes.</title>
        <authorList>
            <person name="Bi X."/>
            <person name="Wang K."/>
            <person name="Yang L."/>
            <person name="Pan H."/>
            <person name="Jiang H."/>
            <person name="Wei Q."/>
            <person name="Fang M."/>
            <person name="Yu H."/>
            <person name="Zhu C."/>
            <person name="Cai Y."/>
            <person name="He Y."/>
            <person name="Gan X."/>
            <person name="Zeng H."/>
            <person name="Yu D."/>
            <person name="Zhu Y."/>
            <person name="Jiang H."/>
            <person name="Qiu Q."/>
            <person name="Yang H."/>
            <person name="Zhang Y.E."/>
            <person name="Wang W."/>
            <person name="Zhu M."/>
            <person name="He S."/>
            <person name="Zhang G."/>
        </authorList>
    </citation>
    <scope>NUCLEOTIDE SEQUENCE</scope>
    <source>
        <strain evidence="25">Allg_001</strain>
    </source>
</reference>
<evidence type="ECO:0000259" key="24">
    <source>
        <dbReference type="PROSITE" id="PS50011"/>
    </source>
</evidence>
<dbReference type="InterPro" id="IPR000719">
    <property type="entry name" value="Prot_kinase_dom"/>
</dbReference>
<keyword evidence="26" id="KW-1185">Reference proteome</keyword>
<evidence type="ECO:0000259" key="23">
    <source>
        <dbReference type="PROSITE" id="PS50002"/>
    </source>
</evidence>
<evidence type="ECO:0000256" key="3">
    <source>
        <dbReference type="ARBA" id="ARBA00005369"/>
    </source>
</evidence>
<dbReference type="SUPFAM" id="SSF55550">
    <property type="entry name" value="SH2 domain"/>
    <property type="match status" value="1"/>
</dbReference>
<dbReference type="GO" id="GO:0030182">
    <property type="term" value="P:neuron differentiation"/>
    <property type="evidence" value="ECO:0007669"/>
    <property type="project" value="UniProtKB-ARBA"/>
</dbReference>
<feature type="domain" description="SH2" evidence="22">
    <location>
        <begin position="548"/>
        <end position="640"/>
    </location>
</feature>
<dbReference type="SMART" id="SM00252">
    <property type="entry name" value="SH2"/>
    <property type="match status" value="1"/>
</dbReference>
<evidence type="ECO:0000256" key="10">
    <source>
        <dbReference type="ARBA" id="ARBA00022777"/>
    </source>
</evidence>
<dbReference type="Gene3D" id="2.30.30.40">
    <property type="entry name" value="SH3 Domains"/>
    <property type="match status" value="1"/>
</dbReference>
<dbReference type="InterPro" id="IPR017441">
    <property type="entry name" value="Protein_kinase_ATP_BS"/>
</dbReference>
<keyword evidence="7 20" id="KW-0808">Transferase</keyword>
<dbReference type="PANTHER" id="PTHR24418">
    <property type="entry name" value="TYROSINE-PROTEIN KINASE"/>
    <property type="match status" value="1"/>
</dbReference>
<dbReference type="AlphaFoldDB" id="A0A8J7NCS2"/>
<dbReference type="GO" id="GO:0005737">
    <property type="term" value="C:cytoplasm"/>
    <property type="evidence" value="ECO:0007669"/>
    <property type="project" value="UniProtKB-SubCell"/>
</dbReference>
<evidence type="ECO:0000256" key="5">
    <source>
        <dbReference type="ARBA" id="ARBA00022490"/>
    </source>
</evidence>
<feature type="domain" description="Protein kinase" evidence="24">
    <location>
        <begin position="659"/>
        <end position="939"/>
    </location>
</feature>
<dbReference type="PRINTS" id="PR00401">
    <property type="entry name" value="SH2DOMAIN"/>
</dbReference>
<dbReference type="PROSITE" id="PS50001">
    <property type="entry name" value="SH2"/>
    <property type="match status" value="1"/>
</dbReference>
<dbReference type="InterPro" id="IPR011009">
    <property type="entry name" value="Kinase-like_dom_sf"/>
</dbReference>
<evidence type="ECO:0000256" key="13">
    <source>
        <dbReference type="ARBA" id="ARBA00023136"/>
    </source>
</evidence>
<evidence type="ECO:0000256" key="16">
    <source>
        <dbReference type="ARBA" id="ARBA00051245"/>
    </source>
</evidence>
<dbReference type="FunFam" id="1.10.510.10:FF:001512">
    <property type="entry name" value="Receptor tyrosine-protein kinase erbB-2"/>
    <property type="match status" value="1"/>
</dbReference>
<organism evidence="25 26">
    <name type="scientific">Atractosteus spatula</name>
    <name type="common">Alligator gar</name>
    <name type="synonym">Lepisosteus spatula</name>
    <dbReference type="NCBI Taxonomy" id="7917"/>
    <lineage>
        <taxon>Eukaryota</taxon>
        <taxon>Metazoa</taxon>
        <taxon>Chordata</taxon>
        <taxon>Craniata</taxon>
        <taxon>Vertebrata</taxon>
        <taxon>Euteleostomi</taxon>
        <taxon>Actinopterygii</taxon>
        <taxon>Neopterygii</taxon>
        <taxon>Holostei</taxon>
        <taxon>Semionotiformes</taxon>
        <taxon>Lepisosteidae</taxon>
        <taxon>Atractosteus</taxon>
    </lineage>
</organism>
<feature type="non-terminal residue" evidence="25">
    <location>
        <position position="1"/>
    </location>
</feature>
<keyword evidence="5" id="KW-0963">Cytoplasm</keyword>
<feature type="region of interest" description="Disordered" evidence="21">
    <location>
        <begin position="302"/>
        <end position="339"/>
    </location>
</feature>
<dbReference type="InterPro" id="IPR000980">
    <property type="entry name" value="SH2"/>
</dbReference>
<dbReference type="SUPFAM" id="SSF56112">
    <property type="entry name" value="Protein kinase-like (PK-like)"/>
    <property type="match status" value="1"/>
</dbReference>
<evidence type="ECO:0000313" key="25">
    <source>
        <dbReference type="EMBL" id="MBN3311412.1"/>
    </source>
</evidence>
<dbReference type="GO" id="GO:0012505">
    <property type="term" value="C:endomembrane system"/>
    <property type="evidence" value="ECO:0007669"/>
    <property type="project" value="UniProtKB-SubCell"/>
</dbReference>
<dbReference type="FunFam" id="3.40.50.150:FF:000015">
    <property type="entry name" value="Protein-L-isoaspartate (D-aspartate) O-methyltransferase domain-containing 1"/>
    <property type="match status" value="1"/>
</dbReference>
<dbReference type="InterPro" id="IPR029063">
    <property type="entry name" value="SAM-dependent_MTases_sf"/>
</dbReference>
<dbReference type="SUPFAM" id="SSF50044">
    <property type="entry name" value="SH3-domain"/>
    <property type="match status" value="1"/>
</dbReference>
<dbReference type="Gene3D" id="3.30.200.20">
    <property type="entry name" value="Phosphorylase Kinase, domain 1"/>
    <property type="match status" value="1"/>
</dbReference>
<keyword evidence="6" id="KW-0597">Phosphoprotein</keyword>
<keyword evidence="15" id="KW-0449">Lipoprotein</keyword>
<dbReference type="SMART" id="SM00326">
    <property type="entry name" value="SH3"/>
    <property type="match status" value="1"/>
</dbReference>
<dbReference type="GO" id="GO:0005524">
    <property type="term" value="F:ATP binding"/>
    <property type="evidence" value="ECO:0007669"/>
    <property type="project" value="UniProtKB-UniRule"/>
</dbReference>
<dbReference type="InterPro" id="IPR036028">
    <property type="entry name" value="SH3-like_dom_sf"/>
</dbReference>
<evidence type="ECO:0000256" key="1">
    <source>
        <dbReference type="ARBA" id="ARBA00004308"/>
    </source>
</evidence>
<dbReference type="GO" id="GO:0004715">
    <property type="term" value="F:non-membrane spanning protein tyrosine kinase activity"/>
    <property type="evidence" value="ECO:0007669"/>
    <property type="project" value="UniProtKB-EC"/>
</dbReference>
<feature type="non-terminal residue" evidence="25">
    <location>
        <position position="949"/>
    </location>
</feature>
<dbReference type="PROSITE" id="PS00109">
    <property type="entry name" value="PROTEIN_KINASE_TYR"/>
    <property type="match status" value="1"/>
</dbReference>
<protein>
    <recommendedName>
        <fullName evidence="20">Tyrosine-protein kinase</fullName>
        <ecNumber evidence="20">2.7.10.2</ecNumber>
    </recommendedName>
</protein>
<dbReference type="FunFam" id="2.30.30.40:FF:000229">
    <property type="entry name" value="Tyrosine-protein kinase"/>
    <property type="match status" value="1"/>
</dbReference>
<dbReference type="FunFam" id="3.30.200.20:FF:000053">
    <property type="entry name" value="Tyrosine-protein kinase"/>
    <property type="match status" value="1"/>
</dbReference>
<dbReference type="InterPro" id="IPR020635">
    <property type="entry name" value="Tyr_kinase_cat_dom"/>
</dbReference>
<dbReference type="SUPFAM" id="SSF53335">
    <property type="entry name" value="S-adenosyl-L-methionine-dependent methyltransferases"/>
    <property type="match status" value="1"/>
</dbReference>
<dbReference type="PROSITE" id="PS50011">
    <property type="entry name" value="PROTEIN_KINASE_DOM"/>
    <property type="match status" value="1"/>
</dbReference>
<dbReference type="CDD" id="cd02440">
    <property type="entry name" value="AdoMet_MTases"/>
    <property type="match status" value="1"/>
</dbReference>
<evidence type="ECO:0000313" key="26">
    <source>
        <dbReference type="Proteomes" id="UP000736164"/>
    </source>
</evidence>
<name>A0A8J7NCS2_ATRSP</name>
<comment type="catalytic activity">
    <reaction evidence="16 20">
        <text>L-tyrosyl-[protein] + ATP = O-phospho-L-tyrosyl-[protein] + ADP + H(+)</text>
        <dbReference type="Rhea" id="RHEA:10596"/>
        <dbReference type="Rhea" id="RHEA-COMP:10136"/>
        <dbReference type="Rhea" id="RHEA-COMP:20101"/>
        <dbReference type="ChEBI" id="CHEBI:15378"/>
        <dbReference type="ChEBI" id="CHEBI:30616"/>
        <dbReference type="ChEBI" id="CHEBI:46858"/>
        <dbReference type="ChEBI" id="CHEBI:61978"/>
        <dbReference type="ChEBI" id="CHEBI:456216"/>
        <dbReference type="EC" id="2.7.10.2"/>
    </reaction>
</comment>
<keyword evidence="8" id="KW-0519">Myristate</keyword>
<evidence type="ECO:0000256" key="19">
    <source>
        <dbReference type="PROSITE-ProRule" id="PRU10141"/>
    </source>
</evidence>
<dbReference type="Pfam" id="PF00017">
    <property type="entry name" value="SH2"/>
    <property type="match status" value="1"/>
</dbReference>
<keyword evidence="4 18" id="KW-0728">SH3 domain</keyword>
<gene>
    <name evidence="25" type="primary">Pcmtd2</name>
    <name evidence="25" type="ORF">GTO95_0001084</name>
</gene>
<evidence type="ECO:0000256" key="6">
    <source>
        <dbReference type="ARBA" id="ARBA00022553"/>
    </source>
</evidence>
<comment type="similarity">
    <text evidence="20">Belongs to the protein kinase superfamily. Tyr protein kinase family.</text>
</comment>
<dbReference type="Pfam" id="PF07714">
    <property type="entry name" value="PK_Tyr_Ser-Thr"/>
    <property type="match status" value="1"/>
</dbReference>
<proteinExistence type="inferred from homology"/>
<dbReference type="PROSITE" id="PS00107">
    <property type="entry name" value="PROTEIN_KINASE_ATP"/>
    <property type="match status" value="1"/>
</dbReference>
<dbReference type="Pfam" id="PF14604">
    <property type="entry name" value="SH3_9"/>
    <property type="match status" value="1"/>
</dbReference>
<evidence type="ECO:0000259" key="22">
    <source>
        <dbReference type="PROSITE" id="PS50001"/>
    </source>
</evidence>
<feature type="domain" description="SH3" evidence="23">
    <location>
        <begin position="480"/>
        <end position="541"/>
    </location>
</feature>
<evidence type="ECO:0000256" key="20">
    <source>
        <dbReference type="RuleBase" id="RU362096"/>
    </source>
</evidence>
<keyword evidence="13" id="KW-0472">Membrane</keyword>
<sequence length="949" mass="108781">MGGAVSAGEDNDELIDNLKEAHYIRTDLVEQAFRAIDRADYYLEEFRDNAYKDLAWRHGNIHLSAPCIYSEVMEALDLQPGLSFLNLGSGTGYLSTMVGLILGPFGVNHGVELHADVIEYAYQKLDFFIKTSDSFDKFEFCEPSFVVGNCLEITPESRQYDRVYCGAGVQKEHEDYMRNLLKVGGILVLPLEEKLTKITRTGYNTWETKKIIAVSFAPLVQPKNRDNGKSKLVPLPAMFEVRTLQDLSRISIRHTLKKVINQEKPKNGTAARSAPRFKRRRVHRRRVDSVLLSNKHVFVSRMIPGPMDDNNNCDEIEEERAEEDEEDEEREHGDLKPDPPINLLREKILSLPLPEPLKMRHPRRGYKDSTHRGEDLESWCWFLADESPSGRFRIHQDLSFHLSPKQVEPDLQPGQTYFSPFVFARGDCAIFGMENCCRKCMPCFRVFWDRIWPEFHYPVSRPAEIRTVSGDVKIPLPKEKPAQFYEALYDFEARSEEELSVKEGDKLSVIEKLGDYVFAQKLSGSLESGLVPANYVTVIRDEFTNHRWYYGNISRQQAEKLLLSSPNKSGSFLVRISESNSDEYSISARNEGKVQHFRVYRSSYGAYYVSNKKQFATLEELICHYQANCKSLGVPFTQACVQQREHLNADSWEKPREEFVLQRKLGEGHFGEVWQGIWTPKKQKVAIKILKQEDMKQDEFVKEVQALKSLHHPKLIQLVAICSKGEPVYIITELMTRGNLKNYLTTPEGHRLSSAHLVYMASQVAEGMAYLEDRNIVHRDLAARNILVGDDLVCKVADFGLARIIKDNVYISNKSMQIPVRWTAPEAAVHQQFSPKSDVWSFGILLYEMITHGKLPYDGVYKDLIFSNAPRNHSFMLLSCLSTGMSNRDVLEALGKGYRLPCPARCSQTIYKIMLSCWNKVSTNRPSFHALRSQLDTIYTKMNIKTIEV</sequence>
<dbReference type="InterPro" id="IPR001452">
    <property type="entry name" value="SH3_domain"/>
</dbReference>
<dbReference type="EMBL" id="JAAWVO010000100">
    <property type="protein sequence ID" value="MBN3311412.1"/>
    <property type="molecule type" value="Genomic_DNA"/>
</dbReference>
<dbReference type="PROSITE" id="PS50002">
    <property type="entry name" value="SH3"/>
    <property type="match status" value="1"/>
</dbReference>
<evidence type="ECO:0000256" key="21">
    <source>
        <dbReference type="SAM" id="MobiDB-lite"/>
    </source>
</evidence>
<dbReference type="Pfam" id="PF01135">
    <property type="entry name" value="PCMT"/>
    <property type="match status" value="1"/>
</dbReference>
<dbReference type="Gene3D" id="3.40.50.150">
    <property type="entry name" value="Vaccinia Virus protein VP39"/>
    <property type="match status" value="1"/>
</dbReference>